<comment type="caution">
    <text evidence="1">The sequence shown here is derived from an EMBL/GenBank/DDBJ whole genome shotgun (WGS) entry which is preliminary data.</text>
</comment>
<sequence>MHQLILMRHAKAERVRADQADHDRALSQTGRDAALRLRASLRSLGIEPDVILVSSARRTGETLDCVAYWNERPNVEMLDTLYMAPAARLFDIVHDLRETMRSVMIVGHNPGLHELALALAAGGPAGSEPHRLLAEGFPTARLADFLILTPWRDLRAHGARLQRVIDPPKPR</sequence>
<reference evidence="1 2" key="1">
    <citation type="submission" date="2022-01" db="EMBL/GenBank/DDBJ databases">
        <authorList>
            <person name="Won M."/>
            <person name="Kim S.-J."/>
            <person name="Kwon S.-W."/>
        </authorList>
    </citation>
    <scope>NUCLEOTIDE SEQUENCE [LARGE SCALE GENOMIC DNA]</scope>
    <source>
        <strain evidence="1 2">KCTC 23505</strain>
    </source>
</reference>
<evidence type="ECO:0000313" key="1">
    <source>
        <dbReference type="EMBL" id="MCF3946223.1"/>
    </source>
</evidence>
<gene>
    <name evidence="1" type="ORF">L2A60_05945</name>
</gene>
<keyword evidence="2" id="KW-1185">Reference proteome</keyword>
<dbReference type="InterPro" id="IPR029033">
    <property type="entry name" value="His_PPase_superfam"/>
</dbReference>
<proteinExistence type="predicted"/>
<dbReference type="Proteomes" id="UP001521209">
    <property type="component" value="Unassembled WGS sequence"/>
</dbReference>
<accession>A0ABS9DU16</accession>
<protein>
    <submittedName>
        <fullName evidence="1">Histidine phosphatase family protein</fullName>
    </submittedName>
</protein>
<evidence type="ECO:0000313" key="2">
    <source>
        <dbReference type="Proteomes" id="UP001521209"/>
    </source>
</evidence>
<dbReference type="EMBL" id="JAKGBZ010000008">
    <property type="protein sequence ID" value="MCF3946223.1"/>
    <property type="molecule type" value="Genomic_DNA"/>
</dbReference>
<dbReference type="SUPFAM" id="SSF53254">
    <property type="entry name" value="Phosphoglycerate mutase-like"/>
    <property type="match status" value="1"/>
</dbReference>
<dbReference type="PANTHER" id="PTHR47623">
    <property type="entry name" value="OS09G0287300 PROTEIN"/>
    <property type="match status" value="1"/>
</dbReference>
<name>A0ABS9DU16_9PROT</name>
<dbReference type="CDD" id="cd07067">
    <property type="entry name" value="HP_PGM_like"/>
    <property type="match status" value="1"/>
</dbReference>
<dbReference type="Gene3D" id="3.40.50.1240">
    <property type="entry name" value="Phosphoglycerate mutase-like"/>
    <property type="match status" value="1"/>
</dbReference>
<dbReference type="InterPro" id="IPR013078">
    <property type="entry name" value="His_Pase_superF_clade-1"/>
</dbReference>
<dbReference type="PANTHER" id="PTHR47623:SF1">
    <property type="entry name" value="OS09G0287300 PROTEIN"/>
    <property type="match status" value="1"/>
</dbReference>
<organism evidence="1 2">
    <name type="scientific">Acidiphilium iwatense</name>
    <dbReference type="NCBI Taxonomy" id="768198"/>
    <lineage>
        <taxon>Bacteria</taxon>
        <taxon>Pseudomonadati</taxon>
        <taxon>Pseudomonadota</taxon>
        <taxon>Alphaproteobacteria</taxon>
        <taxon>Acetobacterales</taxon>
        <taxon>Acidocellaceae</taxon>
        <taxon>Acidiphilium</taxon>
    </lineage>
</organism>
<dbReference type="RefSeq" id="WP_235703459.1">
    <property type="nucleotide sequence ID" value="NZ_JAKGBZ010000008.1"/>
</dbReference>
<dbReference type="Pfam" id="PF00300">
    <property type="entry name" value="His_Phos_1"/>
    <property type="match status" value="1"/>
</dbReference>